<reference evidence="3" key="2">
    <citation type="submission" date="2021-10" db="EMBL/GenBank/DDBJ databases">
        <title>Phylogenomics reveals ancestral predisposition of the termite-cultivated fungus Termitomyces towards a domesticated lifestyle.</title>
        <authorList>
            <person name="Auxier B."/>
            <person name="Grum-Grzhimaylo A."/>
            <person name="Cardenas M.E."/>
            <person name="Lodge J.D."/>
            <person name="Laessoe T."/>
            <person name="Pedersen O."/>
            <person name="Smith M.E."/>
            <person name="Kuyper T.W."/>
            <person name="Franco-Molano E.A."/>
            <person name="Baroni T.J."/>
            <person name="Aanen D.K."/>
        </authorList>
    </citation>
    <scope>NUCLEOTIDE SEQUENCE</scope>
    <source>
        <strain evidence="3">AP01</strain>
        <tissue evidence="3">Mycelium</tissue>
    </source>
</reference>
<reference evidence="3" key="1">
    <citation type="submission" date="2020-07" db="EMBL/GenBank/DDBJ databases">
        <authorList>
            <person name="Nieuwenhuis M."/>
            <person name="Van De Peppel L.J.J."/>
        </authorList>
    </citation>
    <scope>NUCLEOTIDE SEQUENCE</scope>
    <source>
        <strain evidence="3">AP01</strain>
        <tissue evidence="3">Mycelium</tissue>
    </source>
</reference>
<evidence type="ECO:0000256" key="1">
    <source>
        <dbReference type="SAM" id="MobiDB-lite"/>
    </source>
</evidence>
<feature type="transmembrane region" description="Helical" evidence="2">
    <location>
        <begin position="437"/>
        <end position="462"/>
    </location>
</feature>
<dbReference type="Proteomes" id="UP000775547">
    <property type="component" value="Unassembled WGS sequence"/>
</dbReference>
<keyword evidence="2" id="KW-0472">Membrane</keyword>
<feature type="region of interest" description="Disordered" evidence="1">
    <location>
        <begin position="83"/>
        <end position="102"/>
    </location>
</feature>
<feature type="transmembrane region" description="Helical" evidence="2">
    <location>
        <begin position="134"/>
        <end position="160"/>
    </location>
</feature>
<organism evidence="3 4">
    <name type="scientific">Asterophora parasitica</name>
    <dbReference type="NCBI Taxonomy" id="117018"/>
    <lineage>
        <taxon>Eukaryota</taxon>
        <taxon>Fungi</taxon>
        <taxon>Dikarya</taxon>
        <taxon>Basidiomycota</taxon>
        <taxon>Agaricomycotina</taxon>
        <taxon>Agaricomycetes</taxon>
        <taxon>Agaricomycetidae</taxon>
        <taxon>Agaricales</taxon>
        <taxon>Tricholomatineae</taxon>
        <taxon>Lyophyllaceae</taxon>
        <taxon>Asterophora</taxon>
    </lineage>
</organism>
<gene>
    <name evidence="3" type="ORF">DXG03_004403</name>
</gene>
<proteinExistence type="predicted"/>
<evidence type="ECO:0000313" key="3">
    <source>
        <dbReference type="EMBL" id="KAG5641716.1"/>
    </source>
</evidence>
<feature type="region of interest" description="Disordered" evidence="1">
    <location>
        <begin position="290"/>
        <end position="350"/>
    </location>
</feature>
<dbReference type="AlphaFoldDB" id="A0A9P7KBD6"/>
<feature type="compositionally biased region" description="Basic and acidic residues" evidence="1">
    <location>
        <begin position="306"/>
        <end position="317"/>
    </location>
</feature>
<keyword evidence="4" id="KW-1185">Reference proteome</keyword>
<feature type="transmembrane region" description="Helical" evidence="2">
    <location>
        <begin position="501"/>
        <end position="524"/>
    </location>
</feature>
<feature type="transmembrane region" description="Helical" evidence="2">
    <location>
        <begin position="254"/>
        <end position="279"/>
    </location>
</feature>
<feature type="transmembrane region" description="Helical" evidence="2">
    <location>
        <begin position="213"/>
        <end position="234"/>
    </location>
</feature>
<sequence>MGGNVVFVGVAADHRRHEPRGGVSESAFHPHGKPHTYGSTSTGSLDTFGLSRGNLSSSPDRIRRSDNGAILNDVPEDQIMMEFPTTEPSSTPRYAGSAPLNGDEDEEELEEAEWELDEELEEHGLYRGSYRRVVLLYTLVPLTSILFFVLLAALPSLLYSNGQPSPYPSVPYLPHPLPELLISSALFSLGHLLRGPIFAILTGISSLPALEVLATATHSFITLTLQLSALPLLLIAQHAPTRPTTRHASFHRVWWLGLGCAAAEALLAIHQGFAARALYRDVLVTVRRTDNDANNNSHSDFGDVDAEAHRGSSKAETRALTPMGAGSGSNSRSPPATIKMGTGDRATSLPGILQQQSAVELFEREVEDDVYDRRRSQPFSEEDEEAGERQPLLPKNGSDDGKNGGEEGEGNTLRMQVEDELEELLAIRAREDLENAYGVAIIRINALLLSIGLTLLLSQAYLRSTISTLSPLSPLPLGQQLLPSVPHHPHPKIHARSNTPLLILIPICWAIHASLSLLHTPLLLPRIGVPAVVYAAALVSLGAFFAGLAFWEGLS</sequence>
<name>A0A9P7KBD6_9AGAR</name>
<accession>A0A9P7KBD6</accession>
<feature type="region of interest" description="Disordered" evidence="1">
    <location>
        <begin position="369"/>
        <end position="415"/>
    </location>
</feature>
<evidence type="ECO:0000256" key="2">
    <source>
        <dbReference type="SAM" id="Phobius"/>
    </source>
</evidence>
<feature type="transmembrane region" description="Helical" evidence="2">
    <location>
        <begin position="531"/>
        <end position="551"/>
    </location>
</feature>
<keyword evidence="2" id="KW-0812">Transmembrane</keyword>
<comment type="caution">
    <text evidence="3">The sequence shown here is derived from an EMBL/GenBank/DDBJ whole genome shotgun (WGS) entry which is preliminary data.</text>
</comment>
<keyword evidence="2" id="KW-1133">Transmembrane helix</keyword>
<dbReference type="OrthoDB" id="3364069at2759"/>
<evidence type="ECO:0000313" key="4">
    <source>
        <dbReference type="Proteomes" id="UP000775547"/>
    </source>
</evidence>
<protein>
    <submittedName>
        <fullName evidence="3">Uncharacterized protein</fullName>
    </submittedName>
</protein>
<feature type="region of interest" description="Disordered" evidence="1">
    <location>
        <begin position="8"/>
        <end position="68"/>
    </location>
</feature>
<dbReference type="EMBL" id="JABCKV010000261">
    <property type="protein sequence ID" value="KAG5641716.1"/>
    <property type="molecule type" value="Genomic_DNA"/>
</dbReference>